<evidence type="ECO:0000313" key="1">
    <source>
        <dbReference type="EMBL" id="VUZ57751.1"/>
    </source>
</evidence>
<dbReference type="AlphaFoldDB" id="A0A564ZE27"/>
<keyword evidence="2" id="KW-1185">Reference proteome</keyword>
<dbReference type="GO" id="GO:0006749">
    <property type="term" value="P:glutathione metabolic process"/>
    <property type="evidence" value="ECO:0007669"/>
    <property type="project" value="TreeGrafter"/>
</dbReference>
<dbReference type="PANTHER" id="PTHR43084:SF1">
    <property type="entry name" value="PERSULFIDE DIOXYGENASE ETHE1, MITOCHONDRIAL"/>
    <property type="match status" value="1"/>
</dbReference>
<dbReference type="GO" id="GO:0070813">
    <property type="term" value="P:hydrogen sulfide metabolic process"/>
    <property type="evidence" value="ECO:0007669"/>
    <property type="project" value="TreeGrafter"/>
</dbReference>
<dbReference type="GO" id="GO:0050313">
    <property type="term" value="F:sulfur dioxygenase activity"/>
    <property type="evidence" value="ECO:0007669"/>
    <property type="project" value="TreeGrafter"/>
</dbReference>
<protein>
    <recommendedName>
        <fullName evidence="3">MBL fold metallo-hydrolase</fullName>
    </recommendedName>
</protein>
<accession>A0A564ZE27</accession>
<proteinExistence type="predicted"/>
<dbReference type="InterPro" id="IPR036866">
    <property type="entry name" value="RibonucZ/Hydroxyglut_hydro"/>
</dbReference>
<evidence type="ECO:0008006" key="3">
    <source>
        <dbReference type="Google" id="ProtNLM"/>
    </source>
</evidence>
<dbReference type="PANTHER" id="PTHR43084">
    <property type="entry name" value="PERSULFIDE DIOXYGENASE ETHE1"/>
    <property type="match status" value="1"/>
</dbReference>
<dbReference type="InterPro" id="IPR051682">
    <property type="entry name" value="Mito_Persulfide_Diox"/>
</dbReference>
<dbReference type="GO" id="GO:0005739">
    <property type="term" value="C:mitochondrion"/>
    <property type="evidence" value="ECO:0007669"/>
    <property type="project" value="TreeGrafter"/>
</dbReference>
<organism evidence="1 2">
    <name type="scientific">Hymenolepis diminuta</name>
    <name type="common">Rat tapeworm</name>
    <dbReference type="NCBI Taxonomy" id="6216"/>
    <lineage>
        <taxon>Eukaryota</taxon>
        <taxon>Metazoa</taxon>
        <taxon>Spiralia</taxon>
        <taxon>Lophotrochozoa</taxon>
        <taxon>Platyhelminthes</taxon>
        <taxon>Cestoda</taxon>
        <taxon>Eucestoda</taxon>
        <taxon>Cyclophyllidea</taxon>
        <taxon>Hymenolepididae</taxon>
        <taxon>Hymenolepis</taxon>
    </lineage>
</organism>
<sequence>MTSKISILAAGGPLIFRQLFEKTSSTFTYLLGDGTSKQALIIDPVLETAERDARLVSRN</sequence>
<dbReference type="EMBL" id="CABIJS010000719">
    <property type="protein sequence ID" value="VUZ57751.1"/>
    <property type="molecule type" value="Genomic_DNA"/>
</dbReference>
<name>A0A564ZE27_HYMDI</name>
<reference evidence="1 2" key="1">
    <citation type="submission" date="2019-07" db="EMBL/GenBank/DDBJ databases">
        <authorList>
            <person name="Jastrzebski P J."/>
            <person name="Paukszto L."/>
            <person name="Jastrzebski P J."/>
        </authorList>
    </citation>
    <scope>NUCLEOTIDE SEQUENCE [LARGE SCALE GENOMIC DNA]</scope>
    <source>
        <strain evidence="1 2">WMS-il1</strain>
    </source>
</reference>
<evidence type="ECO:0000313" key="2">
    <source>
        <dbReference type="Proteomes" id="UP000321570"/>
    </source>
</evidence>
<gene>
    <name evidence="1" type="ORF">WMSIL1_LOCUS15004</name>
</gene>
<dbReference type="Gene3D" id="3.60.15.10">
    <property type="entry name" value="Ribonuclease Z/Hydroxyacylglutathione hydrolase-like"/>
    <property type="match status" value="1"/>
</dbReference>
<dbReference type="Proteomes" id="UP000321570">
    <property type="component" value="Unassembled WGS sequence"/>
</dbReference>